<dbReference type="Pfam" id="PF19267">
    <property type="entry name" value="CIS_spike_tip"/>
    <property type="match status" value="1"/>
</dbReference>
<sequence length="171" mass="18295">MASLSKKRRALYIEFLRRRLSGNYKQEKKMSDFIIVDGDMVNFLPPFGSAIVVPIPTTITGSGENKATKKKACVDGDETSVESAGCMYMAPPYVIPGTGTLKIDKLAGDQLAKKTNSGGKAVMLKGAQFDAVFEVQSPAMMPPPPSTPDSMTKYSGGKGMFINSNMTVKAG</sequence>
<gene>
    <name evidence="1" type="ORF">EPICR_110004</name>
</gene>
<reference evidence="1" key="1">
    <citation type="submission" date="2019-01" db="EMBL/GenBank/DDBJ databases">
        <authorList>
            <consortium name="Genoscope - CEA"/>
            <person name="William W."/>
        </authorList>
    </citation>
    <scope>NUCLEOTIDE SEQUENCE</scope>
    <source>
        <strain evidence="1">CR-1</strain>
    </source>
</reference>
<proteinExistence type="predicted"/>
<name>A0A484HEV7_9BACT</name>
<accession>A0A484HEV7</accession>
<dbReference type="AlphaFoldDB" id="A0A484HEV7"/>
<organism evidence="1">
    <name type="scientific">uncultured Desulfobacteraceae bacterium</name>
    <dbReference type="NCBI Taxonomy" id="218296"/>
    <lineage>
        <taxon>Bacteria</taxon>
        <taxon>Pseudomonadati</taxon>
        <taxon>Thermodesulfobacteriota</taxon>
        <taxon>Desulfobacteria</taxon>
        <taxon>Desulfobacterales</taxon>
        <taxon>Desulfobacteraceae</taxon>
        <taxon>environmental samples</taxon>
    </lineage>
</organism>
<dbReference type="EMBL" id="CAACVI010000003">
    <property type="protein sequence ID" value="VEN73037.1"/>
    <property type="molecule type" value="Genomic_DNA"/>
</dbReference>
<protein>
    <submittedName>
        <fullName evidence="1">Uncharacterized protein</fullName>
    </submittedName>
</protein>
<evidence type="ECO:0000313" key="1">
    <source>
        <dbReference type="EMBL" id="VEN73037.1"/>
    </source>
</evidence>
<dbReference type="InterPro" id="IPR045362">
    <property type="entry name" value="CIS_spike_tip"/>
</dbReference>